<dbReference type="GO" id="GO:0030288">
    <property type="term" value="C:outer membrane-bounded periplasmic space"/>
    <property type="evidence" value="ECO:0007669"/>
    <property type="project" value="TreeGrafter"/>
</dbReference>
<dbReference type="AlphaFoldDB" id="E0UDH1"/>
<dbReference type="GO" id="GO:0008253">
    <property type="term" value="F:5'-nucleotidase activity"/>
    <property type="evidence" value="ECO:0007669"/>
    <property type="project" value="TreeGrafter"/>
</dbReference>
<dbReference type="Gene3D" id="3.90.780.10">
    <property type="entry name" value="5'-Nucleotidase, C-terminal domain"/>
    <property type="match status" value="1"/>
</dbReference>
<dbReference type="Pfam" id="PF02872">
    <property type="entry name" value="5_nucleotid_C"/>
    <property type="match status" value="1"/>
</dbReference>
<dbReference type="KEGG" id="cyj:Cyan7822_2183"/>
<sequence length="500" mass="55455">MKQWQKLAGSVLFFGFVIFSPIARAEEVKITLLQLNDVYEISSLAEGKQGGLARVATLEKDLKKTNPNTYTILAGDCLSPSALGTAIVNGQSLAGEQMVAVLNAMGLDFATFGNHEFDLKYQQFLKRLEESKFTWISSNVFDKENKPFPKVEPYKIITIPGKANTTVKVGLIGLTLDSNPADYVTYKAVIETARQQVQQLKGQVDIIIAVTHLALAQDQELAQTIPEIDLILGGHEHENIQQWRGNDYTPVFKADANAKSVYIHYLTYDTQTKHLTIESQLKPVTDAIPDDLNTAKIVKQWQDKGYQAFRAQGFAPEEVIATTTESLDGLEASVRNKSTRLTELIAQAMLNAVPEPDLAIYNSGSIRIDDILYPGKITQYDVLRILPFGGEIMLVEMKGSLLEEILEQGIKNQGTGGYLQTANVQLGPDGKTFFINDQALDPEKTYRVAINDFLMKGKETGMSFLTEQAPGLKVIGKEKDIRQALMDQLKLTYNSKAINR</sequence>
<keyword evidence="2" id="KW-0547">Nucleotide-binding</keyword>
<dbReference type="Pfam" id="PF00149">
    <property type="entry name" value="Metallophos"/>
    <property type="match status" value="1"/>
</dbReference>
<gene>
    <name evidence="5" type="ordered locus">Cyan7822_2183</name>
</gene>
<dbReference type="SUPFAM" id="SSF55816">
    <property type="entry name" value="5'-nucleotidase (syn. UDP-sugar hydrolase), C-terminal domain"/>
    <property type="match status" value="1"/>
</dbReference>
<dbReference type="GO" id="GO:0000166">
    <property type="term" value="F:nucleotide binding"/>
    <property type="evidence" value="ECO:0007669"/>
    <property type="project" value="UniProtKB-KW"/>
</dbReference>
<evidence type="ECO:0000313" key="6">
    <source>
        <dbReference type="Proteomes" id="UP000008206"/>
    </source>
</evidence>
<dbReference type="OrthoDB" id="9801679at2"/>
<dbReference type="Gene3D" id="3.60.21.10">
    <property type="match status" value="1"/>
</dbReference>
<dbReference type="GO" id="GO:0008768">
    <property type="term" value="F:UDP-sugar diphosphatase activity"/>
    <property type="evidence" value="ECO:0007669"/>
    <property type="project" value="TreeGrafter"/>
</dbReference>
<organism evidence="5 6">
    <name type="scientific">Gloeothece verrucosa (strain PCC 7822)</name>
    <name type="common">Cyanothece sp. (strain PCC 7822)</name>
    <dbReference type="NCBI Taxonomy" id="497965"/>
    <lineage>
        <taxon>Bacteria</taxon>
        <taxon>Bacillati</taxon>
        <taxon>Cyanobacteriota</taxon>
        <taxon>Cyanophyceae</taxon>
        <taxon>Oscillatoriophycideae</taxon>
        <taxon>Chroococcales</taxon>
        <taxon>Aphanothecaceae</taxon>
        <taxon>Gloeothece</taxon>
        <taxon>Gloeothece verrucosa</taxon>
    </lineage>
</organism>
<name>E0UDH1_GLOV7</name>
<dbReference type="STRING" id="497965.Cyan7822_2183"/>
<dbReference type="PANTHER" id="PTHR11575">
    <property type="entry name" value="5'-NUCLEOTIDASE-RELATED"/>
    <property type="match status" value="1"/>
</dbReference>
<dbReference type="SUPFAM" id="SSF56300">
    <property type="entry name" value="Metallo-dependent phosphatases"/>
    <property type="match status" value="1"/>
</dbReference>
<dbReference type="HOGENOM" id="CLU_005854_7_2_3"/>
<evidence type="ECO:0000256" key="2">
    <source>
        <dbReference type="RuleBase" id="RU362119"/>
    </source>
</evidence>
<dbReference type="PANTHER" id="PTHR11575:SF24">
    <property type="entry name" value="5'-NUCLEOTIDASE"/>
    <property type="match status" value="1"/>
</dbReference>
<dbReference type="InterPro" id="IPR008334">
    <property type="entry name" value="5'-Nucleotdase_C"/>
</dbReference>
<comment type="similarity">
    <text evidence="2">Belongs to the 5'-nucleotidase family.</text>
</comment>
<dbReference type="Proteomes" id="UP000008206">
    <property type="component" value="Chromosome"/>
</dbReference>
<dbReference type="InterPro" id="IPR004843">
    <property type="entry name" value="Calcineurin-like_PHP"/>
</dbReference>
<dbReference type="InterPro" id="IPR036907">
    <property type="entry name" value="5'-Nucleotdase_C_sf"/>
</dbReference>
<accession>E0UDH1</accession>
<feature type="domain" description="5'-Nucleotidase C-terminal" evidence="4">
    <location>
        <begin position="319"/>
        <end position="460"/>
    </location>
</feature>
<dbReference type="EMBL" id="CP002198">
    <property type="protein sequence ID" value="ADN14162.1"/>
    <property type="molecule type" value="Genomic_DNA"/>
</dbReference>
<dbReference type="RefSeq" id="WP_013322267.1">
    <property type="nucleotide sequence ID" value="NC_014501.1"/>
</dbReference>
<evidence type="ECO:0000313" key="5">
    <source>
        <dbReference type="EMBL" id="ADN14162.1"/>
    </source>
</evidence>
<protein>
    <submittedName>
        <fullName evidence="5">5'-Nucleotidase domain protein</fullName>
    </submittedName>
</protein>
<keyword evidence="2" id="KW-0378">Hydrolase</keyword>
<evidence type="ECO:0000259" key="4">
    <source>
        <dbReference type="Pfam" id="PF02872"/>
    </source>
</evidence>
<evidence type="ECO:0000259" key="3">
    <source>
        <dbReference type="Pfam" id="PF00149"/>
    </source>
</evidence>
<dbReference type="GO" id="GO:0009166">
    <property type="term" value="P:nucleotide catabolic process"/>
    <property type="evidence" value="ECO:0007669"/>
    <property type="project" value="InterPro"/>
</dbReference>
<keyword evidence="6" id="KW-1185">Reference proteome</keyword>
<proteinExistence type="inferred from homology"/>
<reference evidence="6" key="1">
    <citation type="journal article" date="2011" name="MBio">
        <title>Novel metabolic attributes of the genus Cyanothece, comprising a group of unicellular nitrogen-fixing Cyanobacteria.</title>
        <authorList>
            <person name="Bandyopadhyay A."/>
            <person name="Elvitigala T."/>
            <person name="Welsh E."/>
            <person name="Stockel J."/>
            <person name="Liberton M."/>
            <person name="Min H."/>
            <person name="Sherman L.A."/>
            <person name="Pakrasi H.B."/>
        </authorList>
    </citation>
    <scope>NUCLEOTIDE SEQUENCE [LARGE SCALE GENOMIC DNA]</scope>
    <source>
        <strain evidence="6">PCC 7822</strain>
    </source>
</reference>
<keyword evidence="1" id="KW-0732">Signal</keyword>
<dbReference type="eggNOG" id="COG0737">
    <property type="taxonomic scope" value="Bacteria"/>
</dbReference>
<dbReference type="PRINTS" id="PR01607">
    <property type="entry name" value="APYRASEFAMLY"/>
</dbReference>
<dbReference type="InterPro" id="IPR029052">
    <property type="entry name" value="Metallo-depent_PP-like"/>
</dbReference>
<dbReference type="InterPro" id="IPR006179">
    <property type="entry name" value="5_nucleotidase/apyrase"/>
</dbReference>
<evidence type="ECO:0000256" key="1">
    <source>
        <dbReference type="ARBA" id="ARBA00022729"/>
    </source>
</evidence>
<feature type="domain" description="Calcineurin-like phosphoesterase" evidence="3">
    <location>
        <begin position="31"/>
        <end position="238"/>
    </location>
</feature>